<dbReference type="GO" id="GO:0000160">
    <property type="term" value="P:phosphorelay signal transduction system"/>
    <property type="evidence" value="ECO:0007669"/>
    <property type="project" value="InterPro"/>
</dbReference>
<evidence type="ECO:0000313" key="6">
    <source>
        <dbReference type="Proteomes" id="UP000298264"/>
    </source>
</evidence>
<dbReference type="GO" id="GO:0004016">
    <property type="term" value="F:adenylate cyclase activity"/>
    <property type="evidence" value="ECO:0007669"/>
    <property type="project" value="UniProtKB-ARBA"/>
</dbReference>
<dbReference type="SUPFAM" id="SSF55073">
    <property type="entry name" value="Nucleotide cyclase"/>
    <property type="match status" value="1"/>
</dbReference>
<evidence type="ECO:0000256" key="1">
    <source>
        <dbReference type="PROSITE-ProRule" id="PRU00169"/>
    </source>
</evidence>
<dbReference type="RefSeq" id="WP_135762707.1">
    <property type="nucleotide sequence ID" value="NZ_RQHV01000005.1"/>
</dbReference>
<accession>A0A4R9LXE9</accession>
<feature type="domain" description="Response regulatory" evidence="3">
    <location>
        <begin position="10"/>
        <end position="131"/>
    </location>
</feature>
<gene>
    <name evidence="5" type="ORF">EHS11_01765</name>
</gene>
<reference evidence="5" key="1">
    <citation type="journal article" date="2019" name="PLoS Negl. Trop. Dis.">
        <title>Revisiting the worldwide diversity of Leptospira species in the environment.</title>
        <authorList>
            <person name="Vincent A.T."/>
            <person name="Schiettekatte O."/>
            <person name="Bourhy P."/>
            <person name="Veyrier F.J."/>
            <person name="Picardeau M."/>
        </authorList>
    </citation>
    <scope>NUCLEOTIDE SEQUENCE [LARGE SCALE GENOMIC DNA]</scope>
    <source>
        <strain evidence="5">201400974</strain>
    </source>
</reference>
<dbReference type="OrthoDB" id="9806704at2"/>
<dbReference type="PROSITE" id="PS50110">
    <property type="entry name" value="RESPONSE_REGULATORY"/>
    <property type="match status" value="1"/>
</dbReference>
<dbReference type="InterPro" id="IPR001054">
    <property type="entry name" value="A/G_cyclase"/>
</dbReference>
<sequence>MDLEKEEIVRILYIEPKKRSFDKISGLLKEWFHDYIEIVWRSVYENGLEDLKKGNFDLLISEISFPETGVSEEDTLSELAEIAGPLEIPIVIFSNPSEKTLPIQAFQLGINEFFSKKRIKKTILEHRFRNLFRDIYRKKVIGLQMDDSLRRFQDLYGMNQTEIQDLNALVRQFKKDLESEYAEKLKLEHEKKKMQNVFGMYVDPIVVESIMNNSLSLDQKGKVQEVSVLFSDIRGYTTLSEKQEPHQVISFLNEYFTSMTEVILGYGGMVDKYIGDSIMCLFGAPVYQEDHRQNALDCAVEMLQVFELWQPKWESIYGFIPQIGIGLASGGVIVGNVGSFQKLSYTAVGDTVNMASRLESMAKPMQVLVSEGLYNKLPDTYATKYKYEELDPVKIKGKEGLHRILSVKTL</sequence>
<dbReference type="SMART" id="SM00044">
    <property type="entry name" value="CYCc"/>
    <property type="match status" value="1"/>
</dbReference>
<proteinExistence type="predicted"/>
<evidence type="ECO:0000259" key="3">
    <source>
        <dbReference type="PROSITE" id="PS50110"/>
    </source>
</evidence>
<dbReference type="InterPro" id="IPR011006">
    <property type="entry name" value="CheY-like_superfamily"/>
</dbReference>
<organism evidence="5 6">
    <name type="scientific">Leptospira ilyithenensis</name>
    <dbReference type="NCBI Taxonomy" id="2484901"/>
    <lineage>
        <taxon>Bacteria</taxon>
        <taxon>Pseudomonadati</taxon>
        <taxon>Spirochaetota</taxon>
        <taxon>Spirochaetia</taxon>
        <taxon>Leptospirales</taxon>
        <taxon>Leptospiraceae</taxon>
        <taxon>Leptospira</taxon>
    </lineage>
</organism>
<comment type="caution">
    <text evidence="1">Lacks conserved residue(s) required for the propagation of feature annotation.</text>
</comment>
<dbReference type="InterPro" id="IPR001789">
    <property type="entry name" value="Sig_transdc_resp-reg_receiver"/>
</dbReference>
<dbReference type="InterPro" id="IPR050697">
    <property type="entry name" value="Adenylyl/Guanylyl_Cyclase_3/4"/>
</dbReference>
<evidence type="ECO:0000259" key="4">
    <source>
        <dbReference type="PROSITE" id="PS50125"/>
    </source>
</evidence>
<dbReference type="PANTHER" id="PTHR43081">
    <property type="entry name" value="ADENYLATE CYCLASE, TERMINAL-DIFFERENTIATION SPECIFIC-RELATED"/>
    <property type="match status" value="1"/>
</dbReference>
<evidence type="ECO:0000256" key="2">
    <source>
        <dbReference type="SAM" id="Coils"/>
    </source>
</evidence>
<protein>
    <submittedName>
        <fullName evidence="5">Response regulator</fullName>
    </submittedName>
</protein>
<dbReference type="CDD" id="cd07302">
    <property type="entry name" value="CHD"/>
    <property type="match status" value="1"/>
</dbReference>
<dbReference type="PROSITE" id="PS50125">
    <property type="entry name" value="GUANYLATE_CYCLASE_2"/>
    <property type="match status" value="1"/>
</dbReference>
<dbReference type="Proteomes" id="UP000298264">
    <property type="component" value="Unassembled WGS sequence"/>
</dbReference>
<keyword evidence="6" id="KW-1185">Reference proteome</keyword>
<name>A0A4R9LXE9_9LEPT</name>
<feature type="coiled-coil region" evidence="2">
    <location>
        <begin position="163"/>
        <end position="197"/>
    </location>
</feature>
<dbReference type="GO" id="GO:0006171">
    <property type="term" value="P:cAMP biosynthetic process"/>
    <property type="evidence" value="ECO:0007669"/>
    <property type="project" value="TreeGrafter"/>
</dbReference>
<dbReference type="SUPFAM" id="SSF52172">
    <property type="entry name" value="CheY-like"/>
    <property type="match status" value="1"/>
</dbReference>
<dbReference type="InterPro" id="IPR029787">
    <property type="entry name" value="Nucleotide_cyclase"/>
</dbReference>
<feature type="domain" description="Guanylate cyclase" evidence="4">
    <location>
        <begin position="227"/>
        <end position="359"/>
    </location>
</feature>
<dbReference type="EMBL" id="RQHV01000005">
    <property type="protein sequence ID" value="TGN14390.1"/>
    <property type="molecule type" value="Genomic_DNA"/>
</dbReference>
<dbReference type="Gene3D" id="3.30.70.1230">
    <property type="entry name" value="Nucleotide cyclase"/>
    <property type="match status" value="1"/>
</dbReference>
<dbReference type="AlphaFoldDB" id="A0A4R9LXE9"/>
<dbReference type="Gene3D" id="3.40.50.2300">
    <property type="match status" value="1"/>
</dbReference>
<keyword evidence="2" id="KW-0175">Coiled coil</keyword>
<comment type="caution">
    <text evidence="5">The sequence shown here is derived from an EMBL/GenBank/DDBJ whole genome shotgun (WGS) entry which is preliminary data.</text>
</comment>
<dbReference type="PANTHER" id="PTHR43081:SF1">
    <property type="entry name" value="ADENYLATE CYCLASE, TERMINAL-DIFFERENTIATION SPECIFIC"/>
    <property type="match status" value="1"/>
</dbReference>
<dbReference type="Pfam" id="PF00211">
    <property type="entry name" value="Guanylate_cyc"/>
    <property type="match status" value="1"/>
</dbReference>
<evidence type="ECO:0000313" key="5">
    <source>
        <dbReference type="EMBL" id="TGN14390.1"/>
    </source>
</evidence>